<proteinExistence type="inferred from homology"/>
<evidence type="ECO:0000313" key="14">
    <source>
        <dbReference type="EMBL" id="KAL0285795.1"/>
    </source>
</evidence>
<feature type="domain" description="Disease resistance R13L4/SHOC-2-like LRR" evidence="13">
    <location>
        <begin position="488"/>
        <end position="798"/>
    </location>
</feature>
<dbReference type="Gene3D" id="1.10.10.10">
    <property type="entry name" value="Winged helix-like DNA-binding domain superfamily/Winged helix DNA-binding domain"/>
    <property type="match status" value="1"/>
</dbReference>
<reference evidence="14" key="1">
    <citation type="submission" date="2020-06" db="EMBL/GenBank/DDBJ databases">
        <authorList>
            <person name="Li T."/>
            <person name="Hu X."/>
            <person name="Zhang T."/>
            <person name="Song X."/>
            <person name="Zhang H."/>
            <person name="Dai N."/>
            <person name="Sheng W."/>
            <person name="Hou X."/>
            <person name="Wei L."/>
        </authorList>
    </citation>
    <scope>NUCLEOTIDE SEQUENCE</scope>
    <source>
        <strain evidence="14">KEN8</strain>
        <tissue evidence="14">Leaf</tissue>
    </source>
</reference>
<feature type="domain" description="NB-ARC" evidence="11">
    <location>
        <begin position="112"/>
        <end position="282"/>
    </location>
</feature>
<dbReference type="GO" id="GO:0005524">
    <property type="term" value="F:ATP binding"/>
    <property type="evidence" value="ECO:0007669"/>
    <property type="project" value="UniProtKB-KW"/>
</dbReference>
<name>A0AAW2IUL9_9LAMI</name>
<dbReference type="InterPro" id="IPR055414">
    <property type="entry name" value="LRR_R13L4/SHOC2-like"/>
</dbReference>
<dbReference type="GO" id="GO:0043531">
    <property type="term" value="F:ADP binding"/>
    <property type="evidence" value="ECO:0007669"/>
    <property type="project" value="InterPro"/>
</dbReference>
<dbReference type="Pfam" id="PF00931">
    <property type="entry name" value="NB-ARC"/>
    <property type="match status" value="1"/>
</dbReference>
<evidence type="ECO:0000256" key="6">
    <source>
        <dbReference type="ARBA" id="ARBA00022667"/>
    </source>
</evidence>
<comment type="similarity">
    <text evidence="3">Belongs to the disease resistance NB-LRR family.</text>
</comment>
<evidence type="ECO:0000256" key="8">
    <source>
        <dbReference type="ARBA" id="ARBA00022741"/>
    </source>
</evidence>
<dbReference type="AlphaFoldDB" id="A0AAW2IUL9"/>
<dbReference type="Gene3D" id="3.40.50.300">
    <property type="entry name" value="P-loop containing nucleotide triphosphate hydrolases"/>
    <property type="match status" value="1"/>
</dbReference>
<keyword evidence="8" id="KW-0547">Nucleotide-binding</keyword>
<keyword evidence="4" id="KW-0963">Cytoplasm</keyword>
<accession>A0AAW2IUL9</accession>
<evidence type="ECO:0000259" key="12">
    <source>
        <dbReference type="Pfam" id="PF23559"/>
    </source>
</evidence>
<dbReference type="GO" id="GO:0005737">
    <property type="term" value="C:cytoplasm"/>
    <property type="evidence" value="ECO:0007669"/>
    <property type="project" value="UniProtKB-SubCell"/>
</dbReference>
<keyword evidence="9" id="KW-0611">Plant defense</keyword>
<dbReference type="PANTHER" id="PTHR23155:SF1152">
    <property type="entry name" value="AAA+ ATPASE DOMAIN-CONTAINING PROTEIN"/>
    <property type="match status" value="1"/>
</dbReference>
<keyword evidence="10" id="KW-0067">ATP-binding</keyword>
<protein>
    <submittedName>
        <fullName evidence="14">Late blight resistance proteinR1A-4</fullName>
    </submittedName>
</protein>
<evidence type="ECO:0000256" key="1">
    <source>
        <dbReference type="ARBA" id="ARBA00002074"/>
    </source>
</evidence>
<dbReference type="Gene3D" id="1.10.8.430">
    <property type="entry name" value="Helical domain of apoptotic protease-activating factors"/>
    <property type="match status" value="1"/>
</dbReference>
<evidence type="ECO:0000256" key="7">
    <source>
        <dbReference type="ARBA" id="ARBA00022737"/>
    </source>
</evidence>
<dbReference type="InterPro" id="IPR058922">
    <property type="entry name" value="WHD_DRP"/>
</dbReference>
<dbReference type="SUPFAM" id="SSF52058">
    <property type="entry name" value="L domain-like"/>
    <property type="match status" value="1"/>
</dbReference>
<dbReference type="FunFam" id="3.40.50.300:FF:001091">
    <property type="entry name" value="Probable disease resistance protein At1g61300"/>
    <property type="match status" value="1"/>
</dbReference>
<feature type="domain" description="Disease resistance protein winged helix" evidence="12">
    <location>
        <begin position="367"/>
        <end position="430"/>
    </location>
</feature>
<sequence length="834" mass="94670">MAYATLISLKQTIERLLNSSQIPNLPPCPKTIQFAYEEVKSLQEVFMSEDNNISKRLLGGSVNEEIHFFTETVKKIKDQLSNSSLPEEDDAVVLSTTDHVGGKKSTMFGLDNELSKLKDLLVRDESPSLVIPIVGMAGIGKTTLVKEVYGDPYILSHFEHRIFVSLGPECPWRKILLSVRAQISSGIDETHVESNTELAVHMYNSLWGSRYLIVLDDIWDNIVWAVFRRYLPDNGNGSRIMLTTRLQQVARYANDNDGGFILKKRFLNEEESWLLLREKVLATDWLLPPELEKAGRKIAKKCEGLPLAIIAVAKHLSQAEKTLEYWKKVAKEVHSVVGADKELSKVLSRSYYYLPQCLKPCFVYMGVFPHDYEIPTSKLVSMWCAEGFLEPNPPQSSEDFAVECLEELVWSNVLQVREHNSSGGIKTCNIYFVFWHICVREAEKDKFFHIVNSYGNQGIESQRRLCIHNNVLFGIKDVHKSMASILNARSLLCTGPQHQYPVPIRLGYHLLRVLDAPTVRFYGFPIEVVKLVQLRYLAFTYNGKIPASISKLQNLQYLIVRQYLSIVSSRARRSCLPMEIWNMRELRHLQVMGSDLPNPDFEGALLPNLSTLLGISAHSCTEEILGRIPNLKKLGFQGELALDAVETLCCFNQVFNSYRLKSLKCVIVNPNPTFHQVFVPALPGVSIFPSGLKKLTLCGLSLGWENMSMIACIGNLEVLKLRCYAFRGPVWQTSKRGFKNLRFLLIEDMDLEYWQGSESFLPDLQRLTVGHCYKLKEIPWQFEKVPSLEMMELVDCAPSLVASAEKILKQQKGHGNDVLQLCVKSSKDARKPKS</sequence>
<dbReference type="PANTHER" id="PTHR23155">
    <property type="entry name" value="DISEASE RESISTANCE PROTEIN RP"/>
    <property type="match status" value="1"/>
</dbReference>
<dbReference type="InterPro" id="IPR002182">
    <property type="entry name" value="NB-ARC"/>
</dbReference>
<keyword evidence="7" id="KW-0677">Repeat</keyword>
<dbReference type="PRINTS" id="PR00364">
    <property type="entry name" value="DISEASERSIST"/>
</dbReference>
<dbReference type="InterPro" id="IPR032675">
    <property type="entry name" value="LRR_dom_sf"/>
</dbReference>
<dbReference type="InterPro" id="IPR027417">
    <property type="entry name" value="P-loop_NTPase"/>
</dbReference>
<evidence type="ECO:0000256" key="10">
    <source>
        <dbReference type="ARBA" id="ARBA00022840"/>
    </source>
</evidence>
<evidence type="ECO:0000256" key="5">
    <source>
        <dbReference type="ARBA" id="ARBA00022614"/>
    </source>
</evidence>
<dbReference type="EMBL" id="JACGWM010001914">
    <property type="protein sequence ID" value="KAL0285795.1"/>
    <property type="molecule type" value="Genomic_DNA"/>
</dbReference>
<dbReference type="Gene3D" id="3.80.10.10">
    <property type="entry name" value="Ribonuclease Inhibitor"/>
    <property type="match status" value="1"/>
</dbReference>
<organism evidence="14">
    <name type="scientific">Sesamum calycinum</name>
    <dbReference type="NCBI Taxonomy" id="2727403"/>
    <lineage>
        <taxon>Eukaryota</taxon>
        <taxon>Viridiplantae</taxon>
        <taxon>Streptophyta</taxon>
        <taxon>Embryophyta</taxon>
        <taxon>Tracheophyta</taxon>
        <taxon>Spermatophyta</taxon>
        <taxon>Magnoliopsida</taxon>
        <taxon>eudicotyledons</taxon>
        <taxon>Gunneridae</taxon>
        <taxon>Pentapetalae</taxon>
        <taxon>asterids</taxon>
        <taxon>lamiids</taxon>
        <taxon>Lamiales</taxon>
        <taxon>Pedaliaceae</taxon>
        <taxon>Sesamum</taxon>
    </lineage>
</organism>
<keyword evidence="5" id="KW-0433">Leucine-rich repeat</keyword>
<dbReference type="InterPro" id="IPR044974">
    <property type="entry name" value="Disease_R_plants"/>
</dbReference>
<dbReference type="InterPro" id="IPR042197">
    <property type="entry name" value="Apaf_helical"/>
</dbReference>
<comment type="function">
    <text evidence="1">Confers resistance to late blight (Phytophthora infestans) races carrying the avirulence gene Avr1. Resistance proteins guard the plant against pathogens that contain an appropriate avirulence protein via an indirect interaction with this avirulence protein. That triggers a defense system including the hypersensitive response, which restricts the pathogen growth.</text>
</comment>
<keyword evidence="6" id="KW-0381">Hypersensitive response</keyword>
<evidence type="ECO:0000256" key="4">
    <source>
        <dbReference type="ARBA" id="ARBA00022490"/>
    </source>
</evidence>
<dbReference type="SUPFAM" id="SSF52540">
    <property type="entry name" value="P-loop containing nucleoside triphosphate hydrolases"/>
    <property type="match status" value="1"/>
</dbReference>
<dbReference type="Pfam" id="PF23559">
    <property type="entry name" value="WHD_DRP"/>
    <property type="match status" value="1"/>
</dbReference>
<comment type="subcellular location">
    <subcellularLocation>
        <location evidence="2">Cytoplasm</location>
    </subcellularLocation>
</comment>
<dbReference type="Pfam" id="PF23598">
    <property type="entry name" value="LRR_14"/>
    <property type="match status" value="1"/>
</dbReference>
<reference evidence="14" key="2">
    <citation type="journal article" date="2024" name="Plant">
        <title>Genomic evolution and insights into agronomic trait innovations of Sesamum species.</title>
        <authorList>
            <person name="Miao H."/>
            <person name="Wang L."/>
            <person name="Qu L."/>
            <person name="Liu H."/>
            <person name="Sun Y."/>
            <person name="Le M."/>
            <person name="Wang Q."/>
            <person name="Wei S."/>
            <person name="Zheng Y."/>
            <person name="Lin W."/>
            <person name="Duan Y."/>
            <person name="Cao H."/>
            <person name="Xiong S."/>
            <person name="Wang X."/>
            <person name="Wei L."/>
            <person name="Li C."/>
            <person name="Ma Q."/>
            <person name="Ju M."/>
            <person name="Zhao R."/>
            <person name="Li G."/>
            <person name="Mu C."/>
            <person name="Tian Q."/>
            <person name="Mei H."/>
            <person name="Zhang T."/>
            <person name="Gao T."/>
            <person name="Zhang H."/>
        </authorList>
    </citation>
    <scope>NUCLEOTIDE SEQUENCE</scope>
    <source>
        <strain evidence="14">KEN8</strain>
    </source>
</reference>
<evidence type="ECO:0000259" key="11">
    <source>
        <dbReference type="Pfam" id="PF00931"/>
    </source>
</evidence>
<dbReference type="Gene3D" id="1.20.5.4130">
    <property type="match status" value="1"/>
</dbReference>
<evidence type="ECO:0000256" key="3">
    <source>
        <dbReference type="ARBA" id="ARBA00008894"/>
    </source>
</evidence>
<dbReference type="InterPro" id="IPR036388">
    <property type="entry name" value="WH-like_DNA-bd_sf"/>
</dbReference>
<evidence type="ECO:0000256" key="2">
    <source>
        <dbReference type="ARBA" id="ARBA00004496"/>
    </source>
</evidence>
<gene>
    <name evidence="14" type="ORF">Scaly_2807900</name>
</gene>
<evidence type="ECO:0000259" key="13">
    <source>
        <dbReference type="Pfam" id="PF23598"/>
    </source>
</evidence>
<dbReference type="GO" id="GO:0009626">
    <property type="term" value="P:plant-type hypersensitive response"/>
    <property type="evidence" value="ECO:0007669"/>
    <property type="project" value="UniProtKB-KW"/>
</dbReference>
<comment type="caution">
    <text evidence="14">The sequence shown here is derived from an EMBL/GenBank/DDBJ whole genome shotgun (WGS) entry which is preliminary data.</text>
</comment>
<evidence type="ECO:0000256" key="9">
    <source>
        <dbReference type="ARBA" id="ARBA00022821"/>
    </source>
</evidence>